<keyword evidence="2" id="KW-1185">Reference proteome</keyword>
<comment type="caution">
    <text evidence="1">The sequence shown here is derived from an EMBL/GenBank/DDBJ whole genome shotgun (WGS) entry which is preliminary data.</text>
</comment>
<accession>A0A833SX33</accession>
<sequence>MIDRDITQFSSRMASRYETPGLRFHHFEQARARLSDNLVGLVAPRAQGTDRDSSNSRLETLERAPLALIRVFSFSIILHFAQYNSVTLTAPWSNIISKLTTRGNNEETTSKHISLTDEWSQGPRQKNLYEHQTIHVSASNTRAGPMSPGSDQEKVGLKRKCMRSEIRREQCRANQARYRNKQRNLQLRLEASVEELRQELCHLKRRRQDIVLAEKTDQNPWIIVAEVFRILQNSFRSPWNLENDEAMKNDIETRKNLDFVQKTFTADVAMGDLNGIDELISRWRRYSQYFGDARIYLQHVEWLAPGVMTATARLHVTISELIVRFAFPHLSEIEPVSKYDINPPLRERLKGQHLDCSISIDFHFDADSGRVTRLEPRVDVMPALLRMLGDPSDVAEVCYP</sequence>
<evidence type="ECO:0008006" key="3">
    <source>
        <dbReference type="Google" id="ProtNLM"/>
    </source>
</evidence>
<dbReference type="Proteomes" id="UP000602510">
    <property type="component" value="Unassembled WGS sequence"/>
</dbReference>
<evidence type="ECO:0000313" key="2">
    <source>
        <dbReference type="Proteomes" id="UP000602510"/>
    </source>
</evidence>
<gene>
    <name evidence="1" type="ORF">GN244_ATG13842</name>
</gene>
<dbReference type="EMBL" id="WSZM01000380">
    <property type="protein sequence ID" value="KAF4034200.1"/>
    <property type="molecule type" value="Genomic_DNA"/>
</dbReference>
<dbReference type="CDD" id="cd14686">
    <property type="entry name" value="bZIP"/>
    <property type="match status" value="1"/>
</dbReference>
<proteinExistence type="predicted"/>
<dbReference type="AlphaFoldDB" id="A0A833SX33"/>
<name>A0A833SX33_PHYIN</name>
<protein>
    <recommendedName>
        <fullName evidence="3">Bzip transcription factor</fullName>
    </recommendedName>
</protein>
<reference evidence="1" key="1">
    <citation type="submission" date="2020-04" db="EMBL/GenBank/DDBJ databases">
        <title>Hybrid Assembly of Korean Phytophthora infestans isolates.</title>
        <authorList>
            <person name="Prokchorchik M."/>
            <person name="Lee Y."/>
            <person name="Seo J."/>
            <person name="Cho J.-H."/>
            <person name="Park Y.-E."/>
            <person name="Jang D.-C."/>
            <person name="Im J.-S."/>
            <person name="Choi J.-G."/>
            <person name="Park H.-J."/>
            <person name="Lee G.-B."/>
            <person name="Lee Y.-G."/>
            <person name="Hong S.-Y."/>
            <person name="Cho K."/>
            <person name="Sohn K.H."/>
        </authorList>
    </citation>
    <scope>NUCLEOTIDE SEQUENCE</scope>
    <source>
        <strain evidence="1">KR_1_A1</strain>
    </source>
</reference>
<organism evidence="1 2">
    <name type="scientific">Phytophthora infestans</name>
    <name type="common">Potato late blight agent</name>
    <name type="synonym">Botrytis infestans</name>
    <dbReference type="NCBI Taxonomy" id="4787"/>
    <lineage>
        <taxon>Eukaryota</taxon>
        <taxon>Sar</taxon>
        <taxon>Stramenopiles</taxon>
        <taxon>Oomycota</taxon>
        <taxon>Peronosporomycetes</taxon>
        <taxon>Peronosporales</taxon>
        <taxon>Peronosporaceae</taxon>
        <taxon>Phytophthora</taxon>
    </lineage>
</organism>
<evidence type="ECO:0000313" key="1">
    <source>
        <dbReference type="EMBL" id="KAF4034200.1"/>
    </source>
</evidence>